<evidence type="ECO:0000313" key="6">
    <source>
        <dbReference type="EMBL" id="KAA1424532.1"/>
    </source>
</evidence>
<dbReference type="GO" id="GO:0008610">
    <property type="term" value="P:lipid biosynthetic process"/>
    <property type="evidence" value="ECO:0007669"/>
    <property type="project" value="InterPro"/>
</dbReference>
<proteinExistence type="inferred from homology"/>
<protein>
    <submittedName>
        <fullName evidence="6">Class I SAM-dependent methyltransferase</fullName>
    </submittedName>
</protein>
<dbReference type="PIRSF" id="PIRSF003085">
    <property type="entry name" value="CMAS"/>
    <property type="match status" value="1"/>
</dbReference>
<keyword evidence="5" id="KW-0443">Lipid metabolism</keyword>
<keyword evidence="3 6" id="KW-0808">Transferase</keyword>
<dbReference type="InterPro" id="IPR003333">
    <property type="entry name" value="CMAS"/>
</dbReference>
<dbReference type="SUPFAM" id="SSF53335">
    <property type="entry name" value="S-adenosyl-L-methionine-dependent methyltransferases"/>
    <property type="match status" value="1"/>
</dbReference>
<dbReference type="AlphaFoldDB" id="A0A5Q6S2C7"/>
<evidence type="ECO:0000256" key="4">
    <source>
        <dbReference type="ARBA" id="ARBA00022691"/>
    </source>
</evidence>
<dbReference type="InterPro" id="IPR029063">
    <property type="entry name" value="SAM-dependent_MTases_sf"/>
</dbReference>
<evidence type="ECO:0000256" key="2">
    <source>
        <dbReference type="ARBA" id="ARBA00022603"/>
    </source>
</evidence>
<evidence type="ECO:0000256" key="5">
    <source>
        <dbReference type="ARBA" id="ARBA00023098"/>
    </source>
</evidence>
<reference evidence="6 7" key="1">
    <citation type="submission" date="2019-09" db="EMBL/GenBank/DDBJ databases">
        <title>Mumia zhuanghuii sp. nov. isolated from the intestinal contents of plateau pika (Ochotona curzoniae) in the Qinghai-Tibet plateau of China.</title>
        <authorList>
            <person name="Tian Z."/>
        </authorList>
    </citation>
    <scope>NUCLEOTIDE SEQUENCE [LARGE SCALE GENOMIC DNA]</scope>
    <source>
        <strain evidence="7">350</strain>
    </source>
</reference>
<accession>A0A5Q6S2C7</accession>
<sequence>MTALHPAPSVDASDLVVDPDRWPHVATVPRSRVRAAAARAVVATAVRRLPLRLRWPDGTETGAGGTTDPVLRLVRPDDFHARLGARGLIGFGESYMAGDWEADDLTGVLTVLAAHASTLVPPRLQRLRRVAVPRRAQGDANTRDGSRSNISHHYDLSNELFAVFLDPTMSYSAALFKSGTESLAEAQRRKVARVLDLAGVGAGTRLLEIGTGWGELALQAASRDADVTTITLSHEQADLARRRLHAAGHADRTQVLLQDYRDTDGSYDAIASVEMIEAVGAEHWDEYFATLARLLAPGGRVGLQAITMPHDRMLASLDTDTWVLNYIFPGGAIPSKETIAERTAAAGLQVTSTLSMRADYAETLRRWRERFEARAEVVAELGFDAVFRRMWSFYLAYSEAGFRSGYLDVVQYGLEKPADDTGGGR</sequence>
<dbReference type="OrthoDB" id="9782855at2"/>
<dbReference type="GO" id="GO:0032259">
    <property type="term" value="P:methylation"/>
    <property type="evidence" value="ECO:0007669"/>
    <property type="project" value="UniProtKB-KW"/>
</dbReference>
<dbReference type="GO" id="GO:0008168">
    <property type="term" value="F:methyltransferase activity"/>
    <property type="evidence" value="ECO:0007669"/>
    <property type="project" value="UniProtKB-KW"/>
</dbReference>
<evidence type="ECO:0000256" key="3">
    <source>
        <dbReference type="ARBA" id="ARBA00022679"/>
    </source>
</evidence>
<gene>
    <name evidence="6" type="ORF">FE697_000960</name>
</gene>
<dbReference type="Proteomes" id="UP000307768">
    <property type="component" value="Unassembled WGS sequence"/>
</dbReference>
<dbReference type="InterPro" id="IPR050723">
    <property type="entry name" value="CFA/CMAS"/>
</dbReference>
<keyword evidence="4" id="KW-0949">S-adenosyl-L-methionine</keyword>
<dbReference type="PANTHER" id="PTHR43667">
    <property type="entry name" value="CYCLOPROPANE-FATTY-ACYL-PHOSPHOLIPID SYNTHASE"/>
    <property type="match status" value="1"/>
</dbReference>
<dbReference type="PANTHER" id="PTHR43667:SF2">
    <property type="entry name" value="FATTY ACID C-METHYL TRANSFERASE"/>
    <property type="match status" value="1"/>
</dbReference>
<keyword evidence="2 6" id="KW-0489">Methyltransferase</keyword>
<dbReference type="CDD" id="cd02440">
    <property type="entry name" value="AdoMet_MTases"/>
    <property type="match status" value="1"/>
</dbReference>
<comment type="caution">
    <text evidence="6">The sequence shown here is derived from an EMBL/GenBank/DDBJ whole genome shotgun (WGS) entry which is preliminary data.</text>
</comment>
<evidence type="ECO:0000313" key="7">
    <source>
        <dbReference type="Proteomes" id="UP000307768"/>
    </source>
</evidence>
<dbReference type="EMBL" id="VDFQ02000001">
    <property type="protein sequence ID" value="KAA1424532.1"/>
    <property type="molecule type" value="Genomic_DNA"/>
</dbReference>
<dbReference type="RefSeq" id="WP_149767427.1">
    <property type="nucleotide sequence ID" value="NZ_VDFQ02000001.1"/>
</dbReference>
<name>A0A5Q6S2C7_9ACTN</name>
<dbReference type="Gene3D" id="3.40.50.150">
    <property type="entry name" value="Vaccinia Virus protein VP39"/>
    <property type="match status" value="1"/>
</dbReference>
<dbReference type="Pfam" id="PF02353">
    <property type="entry name" value="CMAS"/>
    <property type="match status" value="1"/>
</dbReference>
<evidence type="ECO:0000256" key="1">
    <source>
        <dbReference type="ARBA" id="ARBA00010815"/>
    </source>
</evidence>
<comment type="similarity">
    <text evidence="1">Belongs to the CFA/CMAS family.</text>
</comment>
<organism evidence="6 7">
    <name type="scientific">Mumia zhuanghuii</name>
    <dbReference type="NCBI Taxonomy" id="2585211"/>
    <lineage>
        <taxon>Bacteria</taxon>
        <taxon>Bacillati</taxon>
        <taxon>Actinomycetota</taxon>
        <taxon>Actinomycetes</taxon>
        <taxon>Propionibacteriales</taxon>
        <taxon>Nocardioidaceae</taxon>
        <taxon>Mumia</taxon>
    </lineage>
</organism>